<evidence type="ECO:0000259" key="1">
    <source>
        <dbReference type="Pfam" id="PF01755"/>
    </source>
</evidence>
<feature type="domain" description="Glycosyl transferase family 25" evidence="1">
    <location>
        <begin position="7"/>
        <end position="118"/>
    </location>
</feature>
<protein>
    <recommendedName>
        <fullName evidence="1">Glycosyl transferase family 25 domain-containing protein</fullName>
    </recommendedName>
</protein>
<proteinExistence type="predicted"/>
<name>A0A7S2TP52_9EUKA</name>
<dbReference type="InterPro" id="IPR002654">
    <property type="entry name" value="Glyco_trans_25"/>
</dbReference>
<accession>A0A7S2TP52</accession>
<dbReference type="Pfam" id="PF01755">
    <property type="entry name" value="Glyco_transf_25"/>
    <property type="match status" value="1"/>
</dbReference>
<dbReference type="EMBL" id="HBHP01014762">
    <property type="protein sequence ID" value="CAD9762499.1"/>
    <property type="molecule type" value="Transcribed_RNA"/>
</dbReference>
<sequence>MKAFLKTTSEYAMVFEDDAIAPRVFSELLEERREGKENYTTMHLLEELAATSKKFGWHGLNLGRCWDKCIKQEFIHDFSAKVQLVKSRRSLCTEAYMFTRDAARMHLKHTKPIRDAEDRARIRFPNFEYFSTNPRIFSQLEGKTGASINGITHQPECISYQSKEDRKRNALRNQKRAEMMAMMKAKRQNAN</sequence>
<evidence type="ECO:0000313" key="2">
    <source>
        <dbReference type="EMBL" id="CAD9762499.1"/>
    </source>
</evidence>
<reference evidence="2" key="1">
    <citation type="submission" date="2021-01" db="EMBL/GenBank/DDBJ databases">
        <authorList>
            <person name="Corre E."/>
            <person name="Pelletier E."/>
            <person name="Niang G."/>
            <person name="Scheremetjew M."/>
            <person name="Finn R."/>
            <person name="Kale V."/>
            <person name="Holt S."/>
            <person name="Cochrane G."/>
            <person name="Meng A."/>
            <person name="Brown T."/>
            <person name="Cohen L."/>
        </authorList>
    </citation>
    <scope>NUCLEOTIDE SEQUENCE</scope>
    <source>
        <strain evidence="2">CCMP622</strain>
    </source>
</reference>
<organism evidence="2">
    <name type="scientific">Lotharella oceanica</name>
    <dbReference type="NCBI Taxonomy" id="641309"/>
    <lineage>
        <taxon>Eukaryota</taxon>
        <taxon>Sar</taxon>
        <taxon>Rhizaria</taxon>
        <taxon>Cercozoa</taxon>
        <taxon>Chlorarachniophyceae</taxon>
        <taxon>Lotharella</taxon>
    </lineage>
</organism>
<gene>
    <name evidence="2" type="ORF">LSP00402_LOCUS9196</name>
</gene>
<dbReference type="AlphaFoldDB" id="A0A7S2TP52"/>